<gene>
    <name evidence="1" type="ORF">HGRIS_004877</name>
</gene>
<reference evidence="2" key="1">
    <citation type="submission" date="2024-06" db="EMBL/GenBank/DDBJ databases">
        <title>Multi-omics analyses provide insights into the biosynthesis of the anticancer antibiotic pleurotin in Hohenbuehelia grisea.</title>
        <authorList>
            <person name="Weaver J.A."/>
            <person name="Alberti F."/>
        </authorList>
    </citation>
    <scope>NUCLEOTIDE SEQUENCE [LARGE SCALE GENOMIC DNA]</scope>
    <source>
        <strain evidence="2">T-177</strain>
    </source>
</reference>
<sequence length="522" mass="56939">MSSTTASYTARKQNCLTTATAKPPNESPLGIDLLAPPSNEYQPALPTELLEKIIALLWLSPLPNSTRIAFLTAAPLVSRNFAAVAHRVSTRDVVIPSAAYAHKFMNNVMNEPDSMTSAWSGGRQRSPFSGLYQLSSRLHRAASGQTSCFCEPAGMYTQLRSLTFQIESPRRVAPSRVSAGVSSTRADLLAYVNDEGSVTEQHGISFGIEQTPDFAVITDVPDATLEPEVAAAMFDVLYYLHGVPERLPRLRTISIIYAGCPPALALADLFEGLRLINFPPQVSDLRVRYIFSPKHVRSTPRVLMHNLHLAFGHPASPPGLPGPQAPWPHVPPHQLIAGQTPNHPPQLPPLPPAHPLGLWVLPGVTRLEVCGAGVSSVAAELAATCPHLKTLVVDAGAYLPALAPLPESMRTVVLRRLERGPLEFIGQGGKKEGEARVLRYDDTGSLFYGESFSMRQALEDSKISRAIDDGLFRDIETPERSHCRHIVAEIEAGEEDAEDFVRQMAKTFEEENICISHRITTV</sequence>
<organism evidence="1 2">
    <name type="scientific">Hohenbuehelia grisea</name>
    <dbReference type="NCBI Taxonomy" id="104357"/>
    <lineage>
        <taxon>Eukaryota</taxon>
        <taxon>Fungi</taxon>
        <taxon>Dikarya</taxon>
        <taxon>Basidiomycota</taxon>
        <taxon>Agaricomycotina</taxon>
        <taxon>Agaricomycetes</taxon>
        <taxon>Agaricomycetidae</taxon>
        <taxon>Agaricales</taxon>
        <taxon>Pleurotineae</taxon>
        <taxon>Pleurotaceae</taxon>
        <taxon>Hohenbuehelia</taxon>
    </lineage>
</organism>
<evidence type="ECO:0000313" key="1">
    <source>
        <dbReference type="EMBL" id="KAL0953679.1"/>
    </source>
</evidence>
<name>A0ABR3JDG8_9AGAR</name>
<evidence type="ECO:0000313" key="2">
    <source>
        <dbReference type="Proteomes" id="UP001556367"/>
    </source>
</evidence>
<dbReference type="EMBL" id="JASNQZ010000008">
    <property type="protein sequence ID" value="KAL0953679.1"/>
    <property type="molecule type" value="Genomic_DNA"/>
</dbReference>
<accession>A0ABR3JDG8</accession>
<keyword evidence="2" id="KW-1185">Reference proteome</keyword>
<proteinExistence type="predicted"/>
<dbReference type="Proteomes" id="UP001556367">
    <property type="component" value="Unassembled WGS sequence"/>
</dbReference>
<protein>
    <recommendedName>
        <fullName evidence="3">F-box domain-containing protein</fullName>
    </recommendedName>
</protein>
<comment type="caution">
    <text evidence="1">The sequence shown here is derived from an EMBL/GenBank/DDBJ whole genome shotgun (WGS) entry which is preliminary data.</text>
</comment>
<evidence type="ECO:0008006" key="3">
    <source>
        <dbReference type="Google" id="ProtNLM"/>
    </source>
</evidence>